<dbReference type="EMBL" id="KZ819324">
    <property type="protein sequence ID" value="PWN21717.1"/>
    <property type="molecule type" value="Genomic_DNA"/>
</dbReference>
<dbReference type="GO" id="GO:0004045">
    <property type="term" value="F:peptidyl-tRNA hydrolase activity"/>
    <property type="evidence" value="ECO:0007669"/>
    <property type="project" value="UniProtKB-EC"/>
</dbReference>
<name>A0A316U8Y3_9BASI</name>
<dbReference type="OrthoDB" id="1733656at2759"/>
<dbReference type="Pfam" id="PF01981">
    <property type="entry name" value="PTH2"/>
    <property type="match status" value="1"/>
</dbReference>
<dbReference type="PANTHER" id="PTHR12649:SF11">
    <property type="entry name" value="PEPTIDYL-TRNA HYDROLASE 2, MITOCHONDRIAL"/>
    <property type="match status" value="1"/>
</dbReference>
<evidence type="ECO:0000313" key="5">
    <source>
        <dbReference type="EMBL" id="PWN21717.1"/>
    </source>
</evidence>
<dbReference type="AlphaFoldDB" id="A0A316U8Y3"/>
<evidence type="ECO:0000313" key="6">
    <source>
        <dbReference type="Proteomes" id="UP000245942"/>
    </source>
</evidence>
<evidence type="ECO:0000256" key="4">
    <source>
        <dbReference type="ARBA" id="ARBA00048707"/>
    </source>
</evidence>
<dbReference type="PANTHER" id="PTHR12649">
    <property type="entry name" value="PEPTIDYL-TRNA HYDROLASE 2"/>
    <property type="match status" value="1"/>
</dbReference>
<keyword evidence="2" id="KW-0378">Hydrolase</keyword>
<organism evidence="5 6">
    <name type="scientific">Pseudomicrostroma glucosiphilum</name>
    <dbReference type="NCBI Taxonomy" id="1684307"/>
    <lineage>
        <taxon>Eukaryota</taxon>
        <taxon>Fungi</taxon>
        <taxon>Dikarya</taxon>
        <taxon>Basidiomycota</taxon>
        <taxon>Ustilaginomycotina</taxon>
        <taxon>Exobasidiomycetes</taxon>
        <taxon>Microstromatales</taxon>
        <taxon>Microstromatales incertae sedis</taxon>
        <taxon>Pseudomicrostroma</taxon>
    </lineage>
</organism>
<dbReference type="InterPro" id="IPR002833">
    <property type="entry name" value="PTH2"/>
</dbReference>
<dbReference type="Gene3D" id="3.40.1490.10">
    <property type="entry name" value="Bit1"/>
    <property type="match status" value="1"/>
</dbReference>
<dbReference type="SUPFAM" id="SSF102462">
    <property type="entry name" value="Peptidyl-tRNA hydrolase II"/>
    <property type="match status" value="1"/>
</dbReference>
<comment type="similarity">
    <text evidence="3">Belongs to the PTH2 family.</text>
</comment>
<protein>
    <recommendedName>
        <fullName evidence="1">peptidyl-tRNA hydrolase</fullName>
        <ecNumber evidence="1">3.1.1.29</ecNumber>
    </recommendedName>
</protein>
<proteinExistence type="inferred from homology"/>
<dbReference type="STRING" id="1684307.A0A316U8Y3"/>
<reference evidence="5 6" key="1">
    <citation type="journal article" date="2018" name="Mol. Biol. Evol.">
        <title>Broad Genomic Sampling Reveals a Smut Pathogenic Ancestry of the Fungal Clade Ustilaginomycotina.</title>
        <authorList>
            <person name="Kijpornyongpan T."/>
            <person name="Mondo S.J."/>
            <person name="Barry K."/>
            <person name="Sandor L."/>
            <person name="Lee J."/>
            <person name="Lipzen A."/>
            <person name="Pangilinan J."/>
            <person name="LaButti K."/>
            <person name="Hainaut M."/>
            <person name="Henrissat B."/>
            <person name="Grigoriev I.V."/>
            <person name="Spatafora J.W."/>
            <person name="Aime M.C."/>
        </authorList>
    </citation>
    <scope>NUCLEOTIDE SEQUENCE [LARGE SCALE GENOMIC DNA]</scope>
    <source>
        <strain evidence="5 6">MCA 4718</strain>
    </source>
</reference>
<dbReference type="CDD" id="cd02430">
    <property type="entry name" value="PTH2"/>
    <property type="match status" value="1"/>
</dbReference>
<sequence>MNALKRGLGKLSGGEECKMVLCVRMDLKMDKGKMAAQCCHATLACYQSLLTTNPRLLKQWQRLGQAKVALKCPTEEEMDKLAAHARSLGLTAKSIRDAGRTQVAAGSRTVLGIGPGPVKIVDQVTGECGSRSSTAATLAHQNPMDSSPLHLTAHLKLL</sequence>
<dbReference type="InterPro" id="IPR023476">
    <property type="entry name" value="Pep_tRNA_hydro_II_dom_sf"/>
</dbReference>
<keyword evidence="6" id="KW-1185">Reference proteome</keyword>
<evidence type="ECO:0000256" key="3">
    <source>
        <dbReference type="ARBA" id="ARBA00038050"/>
    </source>
</evidence>
<evidence type="ECO:0000256" key="2">
    <source>
        <dbReference type="ARBA" id="ARBA00022801"/>
    </source>
</evidence>
<dbReference type="RefSeq" id="XP_025348877.1">
    <property type="nucleotide sequence ID" value="XM_025490247.1"/>
</dbReference>
<evidence type="ECO:0000256" key="1">
    <source>
        <dbReference type="ARBA" id="ARBA00013260"/>
    </source>
</evidence>
<dbReference type="EC" id="3.1.1.29" evidence="1"/>
<dbReference type="FunFam" id="3.40.1490.10:FF:000001">
    <property type="entry name" value="Peptidyl-tRNA hydrolase 2"/>
    <property type="match status" value="1"/>
</dbReference>
<dbReference type="GeneID" id="37011981"/>
<gene>
    <name evidence="5" type="ORF">BCV69DRAFT_247402</name>
</gene>
<accession>A0A316U8Y3</accession>
<comment type="catalytic activity">
    <reaction evidence="4">
        <text>an N-acyl-L-alpha-aminoacyl-tRNA + H2O = an N-acyl-L-amino acid + a tRNA + H(+)</text>
        <dbReference type="Rhea" id="RHEA:54448"/>
        <dbReference type="Rhea" id="RHEA-COMP:10123"/>
        <dbReference type="Rhea" id="RHEA-COMP:13883"/>
        <dbReference type="ChEBI" id="CHEBI:15377"/>
        <dbReference type="ChEBI" id="CHEBI:15378"/>
        <dbReference type="ChEBI" id="CHEBI:59874"/>
        <dbReference type="ChEBI" id="CHEBI:78442"/>
        <dbReference type="ChEBI" id="CHEBI:138191"/>
        <dbReference type="EC" id="3.1.1.29"/>
    </reaction>
</comment>
<dbReference type="GO" id="GO:0005829">
    <property type="term" value="C:cytosol"/>
    <property type="evidence" value="ECO:0007669"/>
    <property type="project" value="TreeGrafter"/>
</dbReference>
<dbReference type="Proteomes" id="UP000245942">
    <property type="component" value="Unassembled WGS sequence"/>
</dbReference>
<dbReference type="NCBIfam" id="TIGR00283">
    <property type="entry name" value="arch_pth2"/>
    <property type="match status" value="1"/>
</dbReference>